<gene>
    <name evidence="2" type="ORF">AAFF_G00419990</name>
</gene>
<keyword evidence="3" id="KW-1185">Reference proteome</keyword>
<comment type="caution">
    <text evidence="2">The sequence shown here is derived from an EMBL/GenBank/DDBJ whole genome shotgun (WGS) entry which is preliminary data.</text>
</comment>
<name>A0AAD7WJ35_9TELE</name>
<sequence>MEARDASRALIKRSLLGPREDGPSVLPGGVNGSVSPSRVHRISVGIRSGRGRRLGLRQDPDTASRNDRSAGQAAEQQAYPPTPRYTPALKDAFAVRSPKVTQTLTHCILFWDVERTPHGERVRRLAKAVGGMRLGTFGNKEPLSDLPLTRTPLAPPPRVCCLTAPAVSAATTAL</sequence>
<evidence type="ECO:0000313" key="2">
    <source>
        <dbReference type="EMBL" id="KAJ8398802.1"/>
    </source>
</evidence>
<dbReference type="Proteomes" id="UP001221898">
    <property type="component" value="Unassembled WGS sequence"/>
</dbReference>
<organism evidence="2 3">
    <name type="scientific">Aldrovandia affinis</name>
    <dbReference type="NCBI Taxonomy" id="143900"/>
    <lineage>
        <taxon>Eukaryota</taxon>
        <taxon>Metazoa</taxon>
        <taxon>Chordata</taxon>
        <taxon>Craniata</taxon>
        <taxon>Vertebrata</taxon>
        <taxon>Euteleostomi</taxon>
        <taxon>Actinopterygii</taxon>
        <taxon>Neopterygii</taxon>
        <taxon>Teleostei</taxon>
        <taxon>Notacanthiformes</taxon>
        <taxon>Halosauridae</taxon>
        <taxon>Aldrovandia</taxon>
    </lineage>
</organism>
<protein>
    <submittedName>
        <fullName evidence="2">Uncharacterized protein</fullName>
    </submittedName>
</protein>
<proteinExistence type="predicted"/>
<accession>A0AAD7WJ35</accession>
<reference evidence="2" key="1">
    <citation type="journal article" date="2023" name="Science">
        <title>Genome structures resolve the early diversification of teleost fishes.</title>
        <authorList>
            <person name="Parey E."/>
            <person name="Louis A."/>
            <person name="Montfort J."/>
            <person name="Bouchez O."/>
            <person name="Roques C."/>
            <person name="Iampietro C."/>
            <person name="Lluch J."/>
            <person name="Castinel A."/>
            <person name="Donnadieu C."/>
            <person name="Desvignes T."/>
            <person name="Floi Bucao C."/>
            <person name="Jouanno E."/>
            <person name="Wen M."/>
            <person name="Mejri S."/>
            <person name="Dirks R."/>
            <person name="Jansen H."/>
            <person name="Henkel C."/>
            <person name="Chen W.J."/>
            <person name="Zahm M."/>
            <person name="Cabau C."/>
            <person name="Klopp C."/>
            <person name="Thompson A.W."/>
            <person name="Robinson-Rechavi M."/>
            <person name="Braasch I."/>
            <person name="Lecointre G."/>
            <person name="Bobe J."/>
            <person name="Postlethwait J.H."/>
            <person name="Berthelot C."/>
            <person name="Roest Crollius H."/>
            <person name="Guiguen Y."/>
        </authorList>
    </citation>
    <scope>NUCLEOTIDE SEQUENCE</scope>
    <source>
        <strain evidence="2">NC1722</strain>
    </source>
</reference>
<feature type="compositionally biased region" description="Basic and acidic residues" evidence="1">
    <location>
        <begin position="56"/>
        <end position="68"/>
    </location>
</feature>
<feature type="region of interest" description="Disordered" evidence="1">
    <location>
        <begin position="1"/>
        <end position="84"/>
    </location>
</feature>
<evidence type="ECO:0000313" key="3">
    <source>
        <dbReference type="Proteomes" id="UP001221898"/>
    </source>
</evidence>
<evidence type="ECO:0000256" key="1">
    <source>
        <dbReference type="SAM" id="MobiDB-lite"/>
    </source>
</evidence>
<dbReference type="EMBL" id="JAINUG010000088">
    <property type="protein sequence ID" value="KAJ8398802.1"/>
    <property type="molecule type" value="Genomic_DNA"/>
</dbReference>
<dbReference type="AlphaFoldDB" id="A0AAD7WJ35"/>